<dbReference type="Gene3D" id="2.30.42.10">
    <property type="match status" value="1"/>
</dbReference>
<dbReference type="PANTHER" id="PTHR42837">
    <property type="entry name" value="REGULATOR OF SIGMA-E PROTEASE RSEP"/>
    <property type="match status" value="1"/>
</dbReference>
<evidence type="ECO:0000256" key="7">
    <source>
        <dbReference type="ARBA" id="ARBA00022833"/>
    </source>
</evidence>
<feature type="transmembrane region" description="Helical" evidence="11">
    <location>
        <begin position="132"/>
        <end position="152"/>
    </location>
</feature>
<evidence type="ECO:0000256" key="10">
    <source>
        <dbReference type="ARBA" id="ARBA00023136"/>
    </source>
</evidence>
<dbReference type="InterPro" id="IPR041489">
    <property type="entry name" value="PDZ_6"/>
</dbReference>
<evidence type="ECO:0000256" key="8">
    <source>
        <dbReference type="ARBA" id="ARBA00022989"/>
    </source>
</evidence>
<comment type="caution">
    <text evidence="14">The sequence shown here is derived from an EMBL/GenBank/DDBJ whole genome shotgun (WGS) entry which is preliminary data.</text>
</comment>
<comment type="similarity">
    <text evidence="3">Belongs to the peptidase M50B family.</text>
</comment>
<comment type="cofactor">
    <cofactor evidence="1">
        <name>Zn(2+)</name>
        <dbReference type="ChEBI" id="CHEBI:29105"/>
    </cofactor>
</comment>
<keyword evidence="15" id="KW-1185">Reference proteome</keyword>
<evidence type="ECO:0000313" key="14">
    <source>
        <dbReference type="EMBL" id="MBD9699630.1"/>
    </source>
</evidence>
<evidence type="ECO:0000313" key="15">
    <source>
        <dbReference type="Proteomes" id="UP000642107"/>
    </source>
</evidence>
<keyword evidence="4 14" id="KW-0645">Protease</keyword>
<organism evidence="14 15">
    <name type="scientific">Flavimobilis rhizosphaerae</name>
    <dbReference type="NCBI Taxonomy" id="2775421"/>
    <lineage>
        <taxon>Bacteria</taxon>
        <taxon>Bacillati</taxon>
        <taxon>Actinomycetota</taxon>
        <taxon>Actinomycetes</taxon>
        <taxon>Micrococcales</taxon>
        <taxon>Jonesiaceae</taxon>
        <taxon>Flavimobilis</taxon>
    </lineage>
</organism>
<dbReference type="PANTHER" id="PTHR42837:SF2">
    <property type="entry name" value="MEMBRANE METALLOPROTEASE ARASP2, CHLOROPLASTIC-RELATED"/>
    <property type="match status" value="1"/>
</dbReference>
<evidence type="ECO:0000256" key="2">
    <source>
        <dbReference type="ARBA" id="ARBA00004141"/>
    </source>
</evidence>
<accession>A0ABR9DR95</accession>
<name>A0ABR9DR95_9MICO</name>
<evidence type="ECO:0000256" key="11">
    <source>
        <dbReference type="SAM" id="Phobius"/>
    </source>
</evidence>
<keyword evidence="6" id="KW-0378">Hydrolase</keyword>
<evidence type="ECO:0000256" key="3">
    <source>
        <dbReference type="ARBA" id="ARBA00007931"/>
    </source>
</evidence>
<keyword evidence="8 11" id="KW-1133">Transmembrane helix</keyword>
<dbReference type="CDD" id="cd06163">
    <property type="entry name" value="S2P-M50_PDZ_RseP-like"/>
    <property type="match status" value="1"/>
</dbReference>
<dbReference type="Pfam" id="PF02163">
    <property type="entry name" value="Peptidase_M50"/>
    <property type="match status" value="1"/>
</dbReference>
<evidence type="ECO:0000256" key="1">
    <source>
        <dbReference type="ARBA" id="ARBA00001947"/>
    </source>
</evidence>
<reference evidence="14 15" key="1">
    <citation type="submission" date="2020-09" db="EMBL/GenBank/DDBJ databases">
        <title>Flavimobilis rhizosphaerae sp. nov., isolated from rhizosphere soil of Spartina alterniflora.</title>
        <authorList>
            <person name="Hanqin C."/>
        </authorList>
    </citation>
    <scope>NUCLEOTIDE SEQUENCE [LARGE SCALE GENOMIC DNA]</scope>
    <source>
        <strain evidence="14 15">GY 10621</strain>
    </source>
</reference>
<dbReference type="GO" id="GO:0006508">
    <property type="term" value="P:proteolysis"/>
    <property type="evidence" value="ECO:0007669"/>
    <property type="project" value="UniProtKB-KW"/>
</dbReference>
<keyword evidence="9" id="KW-0482">Metalloprotease</keyword>
<proteinExistence type="inferred from homology"/>
<evidence type="ECO:0000256" key="6">
    <source>
        <dbReference type="ARBA" id="ARBA00022801"/>
    </source>
</evidence>
<keyword evidence="5 11" id="KW-0812">Transmembrane</keyword>
<dbReference type="Pfam" id="PF17820">
    <property type="entry name" value="PDZ_6"/>
    <property type="match status" value="1"/>
</dbReference>
<evidence type="ECO:0000256" key="5">
    <source>
        <dbReference type="ARBA" id="ARBA00022692"/>
    </source>
</evidence>
<feature type="domain" description="Peptidase M50" evidence="12">
    <location>
        <begin position="10"/>
        <end position="393"/>
    </location>
</feature>
<evidence type="ECO:0000259" key="12">
    <source>
        <dbReference type="Pfam" id="PF02163"/>
    </source>
</evidence>
<protein>
    <submittedName>
        <fullName evidence="14">Site-2 protease family protein</fullName>
    </submittedName>
</protein>
<keyword evidence="7" id="KW-0862">Zinc</keyword>
<evidence type="ECO:0000259" key="13">
    <source>
        <dbReference type="Pfam" id="PF17820"/>
    </source>
</evidence>
<feature type="domain" description="PDZ" evidence="13">
    <location>
        <begin position="177"/>
        <end position="227"/>
    </location>
</feature>
<comment type="subcellular location">
    <subcellularLocation>
        <location evidence="2">Membrane</location>
        <topology evidence="2">Multi-pass membrane protein</topology>
    </subcellularLocation>
</comment>
<keyword evidence="10 11" id="KW-0472">Membrane</keyword>
<dbReference type="InterPro" id="IPR004387">
    <property type="entry name" value="Pept_M50_Zn"/>
</dbReference>
<dbReference type="SUPFAM" id="SSF50156">
    <property type="entry name" value="PDZ domain-like"/>
    <property type="match status" value="1"/>
</dbReference>
<dbReference type="InterPro" id="IPR008915">
    <property type="entry name" value="Peptidase_M50"/>
</dbReference>
<gene>
    <name evidence="14" type="ORF">IGS67_09035</name>
</gene>
<dbReference type="EMBL" id="JACZDF010000004">
    <property type="protein sequence ID" value="MBD9699630.1"/>
    <property type="molecule type" value="Genomic_DNA"/>
</dbReference>
<evidence type="ECO:0000256" key="4">
    <source>
        <dbReference type="ARBA" id="ARBA00022670"/>
    </source>
</evidence>
<sequence length="439" mass="45684">MGYVIGVVVFVVGMLASIALHEVGHMVPAKKFGVRVSQFMVGFGPTIRSWTRGETEYGFKWIPLGGFVRLVGMYAPARPVPVGAEPRSGRWEEMAEDARAVSAEEIRPGEEPRAFYNLSAPKKLVVMLGGPFMNLVIAAVLLGIVTLGWGVATATSTLAAVVPCAPTTTAVSDTCASGAPASPAAAAGLVPGDRVVEYGGERVDGWAELTERIAAVGPHPTSVVVERAGERLTLELVPAELTRTVVDAEGQPVLAEDGTPRTVTSTYVGVQPTVEADRSLAAVPQQLWAQVSGTAGIVVTLPGQVWDVARTLVTGEDRSASSVMSIVGVGRVAGEVGTIGGDEVSVGDRVAVWLSLLASLNVALFVFNLIPLLPLDGGHVAGALYEGAKRQIARRGGRPDPGPADTARMMPVAYGVFVLLVGMSVLLVVADIVRPVTLG</sequence>
<feature type="transmembrane region" description="Helical" evidence="11">
    <location>
        <begin position="412"/>
        <end position="433"/>
    </location>
</feature>
<feature type="transmembrane region" description="Helical" evidence="11">
    <location>
        <begin position="350"/>
        <end position="370"/>
    </location>
</feature>
<dbReference type="GO" id="GO:0008233">
    <property type="term" value="F:peptidase activity"/>
    <property type="evidence" value="ECO:0007669"/>
    <property type="project" value="UniProtKB-KW"/>
</dbReference>
<dbReference type="InterPro" id="IPR036034">
    <property type="entry name" value="PDZ_sf"/>
</dbReference>
<dbReference type="RefSeq" id="WP_192279862.1">
    <property type="nucleotide sequence ID" value="NZ_JACZDF010000004.1"/>
</dbReference>
<evidence type="ECO:0000256" key="9">
    <source>
        <dbReference type="ARBA" id="ARBA00023049"/>
    </source>
</evidence>
<dbReference type="Proteomes" id="UP000642107">
    <property type="component" value="Unassembled WGS sequence"/>
</dbReference>